<dbReference type="EMBL" id="MCIA01000034">
    <property type="protein sequence ID" value="RKD28723.1"/>
    <property type="molecule type" value="Genomic_DNA"/>
</dbReference>
<dbReference type="Pfam" id="PF12669">
    <property type="entry name" value="FeoB_associated"/>
    <property type="match status" value="1"/>
</dbReference>
<protein>
    <recommendedName>
        <fullName evidence="4">FeoB-associated Cys-rich membrane protein</fullName>
    </recommendedName>
</protein>
<name>A0A419STX3_9FIRM</name>
<organism evidence="2 3">
    <name type="scientific">Lacrimispora algidixylanolytica</name>
    <dbReference type="NCBI Taxonomy" id="94868"/>
    <lineage>
        <taxon>Bacteria</taxon>
        <taxon>Bacillati</taxon>
        <taxon>Bacillota</taxon>
        <taxon>Clostridia</taxon>
        <taxon>Lachnospirales</taxon>
        <taxon>Lachnospiraceae</taxon>
        <taxon>Lacrimispora</taxon>
    </lineage>
</organism>
<keyword evidence="1" id="KW-0472">Membrane</keyword>
<evidence type="ECO:0000256" key="1">
    <source>
        <dbReference type="SAM" id="Phobius"/>
    </source>
</evidence>
<proteinExistence type="predicted"/>
<keyword evidence="1" id="KW-1133">Transmembrane helix</keyword>
<accession>A0A419STX3</accession>
<gene>
    <name evidence="2" type="ORF">BET01_10980</name>
</gene>
<dbReference type="Proteomes" id="UP000284277">
    <property type="component" value="Unassembled WGS sequence"/>
</dbReference>
<comment type="caution">
    <text evidence="2">The sequence shown here is derived from an EMBL/GenBank/DDBJ whole genome shotgun (WGS) entry which is preliminary data.</text>
</comment>
<dbReference type="RefSeq" id="WP_243117286.1">
    <property type="nucleotide sequence ID" value="NZ_MCIA01000034.1"/>
</dbReference>
<evidence type="ECO:0000313" key="3">
    <source>
        <dbReference type="Proteomes" id="UP000284277"/>
    </source>
</evidence>
<feature type="transmembrane region" description="Helical" evidence="1">
    <location>
        <begin position="6"/>
        <end position="25"/>
    </location>
</feature>
<sequence length="61" mass="6917">MILWLSMNGSTIIITLILMFLVYLAGKKLIKQKGRGCENCAGCSGCCFHCFDDQEREKQEQ</sequence>
<dbReference type="AlphaFoldDB" id="A0A419STX3"/>
<evidence type="ECO:0000313" key="2">
    <source>
        <dbReference type="EMBL" id="RKD28723.1"/>
    </source>
</evidence>
<keyword evidence="1" id="KW-0812">Transmembrane</keyword>
<reference evidence="2 3" key="1">
    <citation type="submission" date="2016-08" db="EMBL/GenBank/DDBJ databases">
        <title>A new outlook on sporulation: Clostridium algidixylanolyticum.</title>
        <authorList>
            <person name="Poppleton D.I."/>
            <person name="Gribaldo S."/>
        </authorList>
    </citation>
    <scope>NUCLEOTIDE SEQUENCE [LARGE SCALE GENOMIC DNA]</scope>
    <source>
        <strain evidence="2 3">SPL73</strain>
    </source>
</reference>
<evidence type="ECO:0008006" key="4">
    <source>
        <dbReference type="Google" id="ProtNLM"/>
    </source>
</evidence>
<keyword evidence="3" id="KW-1185">Reference proteome</keyword>